<comment type="cofactor">
    <cofactor evidence="1 13">
        <name>pyridoxal 5'-phosphate</name>
        <dbReference type="ChEBI" id="CHEBI:597326"/>
    </cofactor>
</comment>
<evidence type="ECO:0000256" key="3">
    <source>
        <dbReference type="ARBA" id="ARBA00004979"/>
    </source>
</evidence>
<gene>
    <name evidence="15" type="primary">thrC</name>
    <name evidence="15" type="ORF">GCM10009751_19770</name>
</gene>
<evidence type="ECO:0000256" key="1">
    <source>
        <dbReference type="ARBA" id="ARBA00001933"/>
    </source>
</evidence>
<dbReference type="Gene3D" id="3.40.50.1100">
    <property type="match status" value="2"/>
</dbReference>
<evidence type="ECO:0000256" key="12">
    <source>
        <dbReference type="NCBIfam" id="TIGR00260"/>
    </source>
</evidence>
<dbReference type="PANTHER" id="PTHR48078">
    <property type="entry name" value="THREONINE DEHYDRATASE, MITOCHONDRIAL-RELATED"/>
    <property type="match status" value="1"/>
</dbReference>
<evidence type="ECO:0000256" key="10">
    <source>
        <dbReference type="ARBA" id="ARBA00023239"/>
    </source>
</evidence>
<evidence type="ECO:0000256" key="2">
    <source>
        <dbReference type="ARBA" id="ARBA00003648"/>
    </source>
</evidence>
<evidence type="ECO:0000256" key="8">
    <source>
        <dbReference type="ARBA" id="ARBA00022697"/>
    </source>
</evidence>
<dbReference type="InterPro" id="IPR036052">
    <property type="entry name" value="TrpB-like_PALP_sf"/>
</dbReference>
<comment type="function">
    <text evidence="2 13">Catalyzes the gamma-elimination of phosphate from L-phosphohomoserine and the beta-addition of water to produce L-threonine.</text>
</comment>
<comment type="pathway">
    <text evidence="3 13">Amino-acid biosynthesis; L-threonine biosynthesis; L-threonine from L-aspartate: step 5/5.</text>
</comment>
<keyword evidence="10 13" id="KW-0456">Lyase</keyword>
<feature type="domain" description="Tryptophan synthase beta chain-like PALP" evidence="14">
    <location>
        <begin position="36"/>
        <end position="334"/>
    </location>
</feature>
<organism evidence="15 16">
    <name type="scientific">Myceligenerans crystallogenes</name>
    <dbReference type="NCBI Taxonomy" id="316335"/>
    <lineage>
        <taxon>Bacteria</taxon>
        <taxon>Bacillati</taxon>
        <taxon>Actinomycetota</taxon>
        <taxon>Actinomycetes</taxon>
        <taxon>Micrococcales</taxon>
        <taxon>Promicromonosporaceae</taxon>
        <taxon>Myceligenerans</taxon>
    </lineage>
</organism>
<name>A0ABN2NBR3_9MICO</name>
<comment type="catalytic activity">
    <reaction evidence="11 13">
        <text>O-phospho-L-homoserine + H2O = L-threonine + phosphate</text>
        <dbReference type="Rhea" id="RHEA:10840"/>
        <dbReference type="ChEBI" id="CHEBI:15377"/>
        <dbReference type="ChEBI" id="CHEBI:43474"/>
        <dbReference type="ChEBI" id="CHEBI:57590"/>
        <dbReference type="ChEBI" id="CHEBI:57926"/>
        <dbReference type="EC" id="4.2.3.1"/>
    </reaction>
</comment>
<evidence type="ECO:0000256" key="7">
    <source>
        <dbReference type="ARBA" id="ARBA00022605"/>
    </source>
</evidence>
<dbReference type="InterPro" id="IPR004450">
    <property type="entry name" value="Thr_synthase-like"/>
</dbReference>
<proteinExistence type="inferred from homology"/>
<comment type="caution">
    <text evidence="15">The sequence shown here is derived from an EMBL/GenBank/DDBJ whole genome shotgun (WGS) entry which is preliminary data.</text>
</comment>
<keyword evidence="16" id="KW-1185">Reference proteome</keyword>
<dbReference type="InterPro" id="IPR050147">
    <property type="entry name" value="Ser/Thr_Dehydratase"/>
</dbReference>
<evidence type="ECO:0000256" key="6">
    <source>
        <dbReference type="ARBA" id="ARBA00018679"/>
    </source>
</evidence>
<evidence type="ECO:0000313" key="16">
    <source>
        <dbReference type="Proteomes" id="UP001501094"/>
    </source>
</evidence>
<dbReference type="Proteomes" id="UP001501094">
    <property type="component" value="Unassembled WGS sequence"/>
</dbReference>
<dbReference type="CDD" id="cd01563">
    <property type="entry name" value="Thr-synth_1"/>
    <property type="match status" value="1"/>
</dbReference>
<keyword evidence="7 13" id="KW-0028">Amino-acid biosynthesis</keyword>
<dbReference type="PIRSF" id="PIRSF038945">
    <property type="entry name" value="Thr_synthase"/>
    <property type="match status" value="1"/>
</dbReference>
<evidence type="ECO:0000256" key="5">
    <source>
        <dbReference type="ARBA" id="ARBA00013028"/>
    </source>
</evidence>
<evidence type="ECO:0000313" key="15">
    <source>
        <dbReference type="EMBL" id="GAA1862016.1"/>
    </source>
</evidence>
<accession>A0ABN2NBR3</accession>
<evidence type="ECO:0000256" key="13">
    <source>
        <dbReference type="PIRNR" id="PIRNR038945"/>
    </source>
</evidence>
<dbReference type="InterPro" id="IPR000634">
    <property type="entry name" value="Ser/Thr_deHydtase_PyrdxlP-BS"/>
</dbReference>
<dbReference type="Pfam" id="PF00291">
    <property type="entry name" value="PALP"/>
    <property type="match status" value="1"/>
</dbReference>
<dbReference type="InterPro" id="IPR026260">
    <property type="entry name" value="Thr_Synthase_bac/arc"/>
</dbReference>
<dbReference type="EC" id="4.2.3.1" evidence="5 12"/>
<evidence type="ECO:0000256" key="11">
    <source>
        <dbReference type="ARBA" id="ARBA00049144"/>
    </source>
</evidence>
<protein>
    <recommendedName>
        <fullName evidence="6 12">Threonine synthase</fullName>
        <ecNumber evidence="5 12">4.2.3.1</ecNumber>
    </recommendedName>
</protein>
<reference evidence="15 16" key="1">
    <citation type="journal article" date="2019" name="Int. J. Syst. Evol. Microbiol.">
        <title>The Global Catalogue of Microorganisms (GCM) 10K type strain sequencing project: providing services to taxonomists for standard genome sequencing and annotation.</title>
        <authorList>
            <consortium name="The Broad Institute Genomics Platform"/>
            <consortium name="The Broad Institute Genome Sequencing Center for Infectious Disease"/>
            <person name="Wu L."/>
            <person name="Ma J."/>
        </authorList>
    </citation>
    <scope>NUCLEOTIDE SEQUENCE [LARGE SCALE GENOMIC DNA]</scope>
    <source>
        <strain evidence="15 16">JCM 14326</strain>
    </source>
</reference>
<evidence type="ECO:0000256" key="4">
    <source>
        <dbReference type="ARBA" id="ARBA00005517"/>
    </source>
</evidence>
<keyword evidence="9 13" id="KW-0663">Pyridoxal phosphate</keyword>
<dbReference type="PANTHER" id="PTHR48078:SF6">
    <property type="entry name" value="L-THREONINE DEHYDRATASE CATABOLIC TDCB"/>
    <property type="match status" value="1"/>
</dbReference>
<sequence>MSVAAPNTTAPAAHQWRGVITEYAERLPEHLTTHVVTLGEGGTPLIPAPAIGDRVGAEVYVKYEGMNPTGSFKDRGMTTAISAAAARGAKAVVCASTGNTSASAAAYATRAGMTCAVLVPDGKIAMGKLSQAIAHGAHLLQVDGNFDDCLVAARKLAEAYPVELVNSVNPDRIEGQKTAAFEIVDALGDAPDIHALPVGNAGNITAYWKGYTEYADPAFGAVRASRTPAMWGFQAAGAAPIVKGHPVDQPETIATAIRIGNPASWQQAEEARDTSGGVIEAVTDDEILAAHRILSAEVGVFVEPASAAGVAGVLKRGEAGLVPAGARIVITVTGHGLKDPSWALRGADGGEVTPTKVGADVVSIATALGLG</sequence>
<evidence type="ECO:0000256" key="9">
    <source>
        <dbReference type="ARBA" id="ARBA00022898"/>
    </source>
</evidence>
<dbReference type="SUPFAM" id="SSF53686">
    <property type="entry name" value="Tryptophan synthase beta subunit-like PLP-dependent enzymes"/>
    <property type="match status" value="1"/>
</dbReference>
<dbReference type="EMBL" id="BAAANL010000003">
    <property type="protein sequence ID" value="GAA1862016.1"/>
    <property type="molecule type" value="Genomic_DNA"/>
</dbReference>
<dbReference type="InterPro" id="IPR001926">
    <property type="entry name" value="TrpB-like_PALP"/>
</dbReference>
<dbReference type="RefSeq" id="WP_344102112.1">
    <property type="nucleotide sequence ID" value="NZ_BAAANL010000003.1"/>
</dbReference>
<keyword evidence="8 13" id="KW-0791">Threonine biosynthesis</keyword>
<comment type="similarity">
    <text evidence="4 13">Belongs to the threonine synthase family.</text>
</comment>
<dbReference type="NCBIfam" id="TIGR00260">
    <property type="entry name" value="thrC"/>
    <property type="match status" value="1"/>
</dbReference>
<evidence type="ECO:0000259" key="14">
    <source>
        <dbReference type="Pfam" id="PF00291"/>
    </source>
</evidence>
<dbReference type="PROSITE" id="PS00165">
    <property type="entry name" value="DEHYDRATASE_SER_THR"/>
    <property type="match status" value="1"/>
</dbReference>